<comment type="caution">
    <text evidence="1">The sequence shown here is derived from an EMBL/GenBank/DDBJ whole genome shotgun (WGS) entry which is preliminary data.</text>
</comment>
<dbReference type="EMBL" id="JAUSVR010000012">
    <property type="protein sequence ID" value="MDQ0512397.1"/>
    <property type="molecule type" value="Genomic_DNA"/>
</dbReference>
<accession>A0ABU0LUJ1</accession>
<reference evidence="1 2" key="1">
    <citation type="submission" date="2023-07" db="EMBL/GenBank/DDBJ databases">
        <title>Genomic Encyclopedia of Type Strains, Phase IV (KMG-IV): sequencing the most valuable type-strain genomes for metagenomic binning, comparative biology and taxonomic classification.</title>
        <authorList>
            <person name="Goeker M."/>
        </authorList>
    </citation>
    <scope>NUCLEOTIDE SEQUENCE [LARGE SCALE GENOMIC DNA]</scope>
    <source>
        <strain evidence="1 2">DSM 15561</strain>
    </source>
</reference>
<sequence length="259" mass="27683">MTSTPLPAPSPIASPAPSHRVAVTCRKPRACLAMPAALLLAVLTAPAPVRAEGAPPWPDSTAARLAALALIETLNADLLANASATLTLDRWCGAHRLAEPPTIVADRVTGADKPADGEIRARLKVGPEEPVRYRRVRLRCGAHVLSEADNWYVPARLTAEMNQQLETTDTSFGRVVRPLDFRRTTLKATLLWRPLPEGWETGAPLPIAGADPLAIPDFVLEHRAVLTLPDGTPFSALTESYTRAVLAFPPPPALVPPAP</sequence>
<evidence type="ECO:0000313" key="2">
    <source>
        <dbReference type="Proteomes" id="UP001235094"/>
    </source>
</evidence>
<keyword evidence="2" id="KW-1185">Reference proteome</keyword>
<dbReference type="SUPFAM" id="SSF64288">
    <property type="entry name" value="Chorismate lyase-like"/>
    <property type="match status" value="1"/>
</dbReference>
<dbReference type="InterPro" id="IPR028978">
    <property type="entry name" value="Chorismate_lyase_/UTRA_dom_sf"/>
</dbReference>
<gene>
    <name evidence="1" type="ORF">QOZ99_003302</name>
</gene>
<organism evidence="1 2">
    <name type="scientific">Ancylobacter amanitiformis</name>
    <dbReference type="NCBI Taxonomy" id="217069"/>
    <lineage>
        <taxon>Bacteria</taxon>
        <taxon>Pseudomonadati</taxon>
        <taxon>Pseudomonadota</taxon>
        <taxon>Alphaproteobacteria</taxon>
        <taxon>Hyphomicrobiales</taxon>
        <taxon>Xanthobacteraceae</taxon>
        <taxon>Ancylobacter</taxon>
    </lineage>
</organism>
<dbReference type="Proteomes" id="UP001235094">
    <property type="component" value="Unassembled WGS sequence"/>
</dbReference>
<proteinExistence type="predicted"/>
<dbReference type="Gene3D" id="3.40.1410.10">
    <property type="entry name" value="Chorismate lyase-like"/>
    <property type="match status" value="1"/>
</dbReference>
<evidence type="ECO:0000313" key="1">
    <source>
        <dbReference type="EMBL" id="MDQ0512397.1"/>
    </source>
</evidence>
<name>A0ABU0LUJ1_9HYPH</name>
<protein>
    <submittedName>
        <fullName evidence="1">Uncharacterized protein</fullName>
    </submittedName>
</protein>